<reference evidence="5 6" key="2">
    <citation type="submission" date="2019-01" db="EMBL/GenBank/DDBJ databases">
        <title>The decoding of complex shrimp genome reveals the adaptation for benthos swimmer, frequently molting mechanism and breeding impact on genome.</title>
        <authorList>
            <person name="Sun Y."/>
            <person name="Gao Y."/>
            <person name="Yu Y."/>
        </authorList>
    </citation>
    <scope>NUCLEOTIDE SEQUENCE [LARGE SCALE GENOMIC DNA]</scope>
    <source>
        <tissue evidence="5">Muscle</tissue>
    </source>
</reference>
<accession>A0A3R7LXG0</accession>
<keyword evidence="1" id="KW-0833">Ubl conjugation pathway</keyword>
<evidence type="ECO:0000313" key="5">
    <source>
        <dbReference type="EMBL" id="ROT65824.1"/>
    </source>
</evidence>
<comment type="caution">
    <text evidence="5">The sequence shown here is derived from an EMBL/GenBank/DDBJ whole genome shotgun (WGS) entry which is preliminary data.</text>
</comment>
<dbReference type="InterPro" id="IPR001496">
    <property type="entry name" value="SOCS_box"/>
</dbReference>
<dbReference type="Proteomes" id="UP000283509">
    <property type="component" value="Unassembled WGS sequence"/>
</dbReference>
<organism evidence="5 6">
    <name type="scientific">Penaeus vannamei</name>
    <name type="common">Whiteleg shrimp</name>
    <name type="synonym">Litopenaeus vannamei</name>
    <dbReference type="NCBI Taxonomy" id="6689"/>
    <lineage>
        <taxon>Eukaryota</taxon>
        <taxon>Metazoa</taxon>
        <taxon>Ecdysozoa</taxon>
        <taxon>Arthropoda</taxon>
        <taxon>Crustacea</taxon>
        <taxon>Multicrustacea</taxon>
        <taxon>Malacostraca</taxon>
        <taxon>Eumalacostraca</taxon>
        <taxon>Eucarida</taxon>
        <taxon>Decapoda</taxon>
        <taxon>Dendrobranchiata</taxon>
        <taxon>Penaeoidea</taxon>
        <taxon>Penaeidae</taxon>
        <taxon>Penaeus</taxon>
    </lineage>
</organism>
<name>A0A3R7LXG0_PENVA</name>
<dbReference type="InterPro" id="IPR039147">
    <property type="entry name" value="ASB17"/>
</dbReference>
<evidence type="ECO:0000256" key="1">
    <source>
        <dbReference type="ARBA" id="ARBA00022786"/>
    </source>
</evidence>
<evidence type="ECO:0000259" key="4">
    <source>
        <dbReference type="Pfam" id="PF07525"/>
    </source>
</evidence>
<dbReference type="PROSITE" id="PS50297">
    <property type="entry name" value="ANK_REP_REGION"/>
    <property type="match status" value="1"/>
</dbReference>
<dbReference type="OrthoDB" id="6419934at2759"/>
<evidence type="ECO:0000256" key="3">
    <source>
        <dbReference type="PROSITE-ProRule" id="PRU00023"/>
    </source>
</evidence>
<evidence type="ECO:0000256" key="2">
    <source>
        <dbReference type="ARBA" id="ARBA00023043"/>
    </source>
</evidence>
<dbReference type="AlphaFoldDB" id="A0A3R7LXG0"/>
<dbReference type="Pfam" id="PF07525">
    <property type="entry name" value="SOCS_box"/>
    <property type="match status" value="1"/>
</dbReference>
<dbReference type="InterPro" id="IPR002110">
    <property type="entry name" value="Ankyrin_rpt"/>
</dbReference>
<evidence type="ECO:0000313" key="6">
    <source>
        <dbReference type="Proteomes" id="UP000283509"/>
    </source>
</evidence>
<dbReference type="PROSITE" id="PS50088">
    <property type="entry name" value="ANK_REPEAT"/>
    <property type="match status" value="1"/>
</dbReference>
<sequence length="377" mass="41369">MSRKTMAEARGIVLGWGPKMGEDAPFLQRLWPAVLASAGEGNGLSIGAPILETLLSSCARDCLNSRKRRDELSAALTPVIEASDDSAEAAAALARAALEYHDNHFHSNGGVCKLGKFHNILYVVVSVVVEQGVQDSDTVTQLLQTLHRCEGGLDRLVAPALLGPKVSHLLSSWRSDTDSAEEARHRLQFFVDHARATRLLLPQPKGQATRVLDTPLVTLHGAPPLYVAVQAEDEDAVLLLLQNGAKPAIGGELCPFLLALRRLSSYARATMGQREPCLCTTTLCPCFYEHPIDFPLETVGVFKLILRAMGLRRIVHDPEILHPRLITDGLLGGPPSLRHWARFSIRNRLLKNWSLPHGTRMLGLPESVVRYLDLYCD</sequence>
<protein>
    <recommendedName>
        <fullName evidence="4">SOCS box domain-containing protein</fullName>
    </recommendedName>
</protein>
<feature type="domain" description="SOCS box" evidence="4">
    <location>
        <begin position="333"/>
        <end position="372"/>
    </location>
</feature>
<dbReference type="PANTHER" id="PTHR20966">
    <property type="entry name" value="ANKYRIN REPEAT AND SOCS BOX PROTEIN 17"/>
    <property type="match status" value="1"/>
</dbReference>
<reference evidence="5 6" key="1">
    <citation type="submission" date="2018-04" db="EMBL/GenBank/DDBJ databases">
        <authorList>
            <person name="Zhang X."/>
            <person name="Yuan J."/>
            <person name="Li F."/>
            <person name="Xiang J."/>
        </authorList>
    </citation>
    <scope>NUCLEOTIDE SEQUENCE [LARGE SCALE GENOMIC DNA]</scope>
    <source>
        <tissue evidence="5">Muscle</tissue>
    </source>
</reference>
<keyword evidence="6" id="KW-1185">Reference proteome</keyword>
<proteinExistence type="predicted"/>
<dbReference type="PANTHER" id="PTHR20966:SF2">
    <property type="entry name" value="ANKYRIN REPEAT AND SOCS BOX PROTEIN 17"/>
    <property type="match status" value="1"/>
</dbReference>
<keyword evidence="2 3" id="KW-0040">ANK repeat</keyword>
<feature type="repeat" description="ANK" evidence="3">
    <location>
        <begin position="220"/>
        <end position="252"/>
    </location>
</feature>
<dbReference type="EMBL" id="QCYY01003031">
    <property type="protein sequence ID" value="ROT65824.1"/>
    <property type="molecule type" value="Genomic_DNA"/>
</dbReference>
<gene>
    <name evidence="5" type="ORF">C7M84_016192</name>
</gene>